<dbReference type="Proteomes" id="UP000295696">
    <property type="component" value="Unassembled WGS sequence"/>
</dbReference>
<feature type="region of interest" description="Disordered" evidence="1">
    <location>
        <begin position="104"/>
        <end position="143"/>
    </location>
</feature>
<proteinExistence type="predicted"/>
<comment type="caution">
    <text evidence="2">The sequence shown here is derived from an EMBL/GenBank/DDBJ whole genome shotgun (WGS) entry which is preliminary data.</text>
</comment>
<protein>
    <submittedName>
        <fullName evidence="2">Uncharacterized protein</fullName>
    </submittedName>
</protein>
<organism evidence="2 3">
    <name type="scientific">Primorskyibacter sedentarius</name>
    <dbReference type="NCBI Taxonomy" id="745311"/>
    <lineage>
        <taxon>Bacteria</taxon>
        <taxon>Pseudomonadati</taxon>
        <taxon>Pseudomonadota</taxon>
        <taxon>Alphaproteobacteria</taxon>
        <taxon>Rhodobacterales</taxon>
        <taxon>Roseobacteraceae</taxon>
        <taxon>Primorskyibacter</taxon>
    </lineage>
</organism>
<evidence type="ECO:0000256" key="1">
    <source>
        <dbReference type="SAM" id="MobiDB-lite"/>
    </source>
</evidence>
<evidence type="ECO:0000313" key="2">
    <source>
        <dbReference type="EMBL" id="TCS62751.1"/>
    </source>
</evidence>
<sequence length="186" mass="20406">MGRLCRRPAATRDAAAALLLVFKNVSFCQAKRLYGPIDLSLLPGSSSTSASLFRSSPLASGGSIRPAAVVANSLSPLHLRYRSSYPASRWRGVATLHRLTAAEPQMRSAGSDTRRVRRRVRRVSHEDMPGSSGYGLFHANPTHRPPFPTTRTALRHDFEEPHCQVCDVGLAWRWSRQSDGCADPAV</sequence>
<evidence type="ECO:0000313" key="3">
    <source>
        <dbReference type="Proteomes" id="UP000295696"/>
    </source>
</evidence>
<name>A0A4V2UNN5_9RHOB</name>
<keyword evidence="3" id="KW-1185">Reference proteome</keyword>
<gene>
    <name evidence="2" type="ORF">EDD52_10845</name>
</gene>
<dbReference type="EMBL" id="SLZU01000008">
    <property type="protein sequence ID" value="TCS62751.1"/>
    <property type="molecule type" value="Genomic_DNA"/>
</dbReference>
<dbReference type="AlphaFoldDB" id="A0A4V2UNN5"/>
<accession>A0A4V2UNN5</accession>
<reference evidence="2 3" key="1">
    <citation type="submission" date="2019-03" db="EMBL/GenBank/DDBJ databases">
        <title>Genomic Encyclopedia of Type Strains, Phase IV (KMG-IV): sequencing the most valuable type-strain genomes for metagenomic binning, comparative biology and taxonomic classification.</title>
        <authorList>
            <person name="Goeker M."/>
        </authorList>
    </citation>
    <scope>NUCLEOTIDE SEQUENCE [LARGE SCALE GENOMIC DNA]</scope>
    <source>
        <strain evidence="2 3">DSM 104836</strain>
    </source>
</reference>